<dbReference type="RefSeq" id="WP_094509059.1">
    <property type="nucleotide sequence ID" value="NZ_NGPR01000076.1"/>
</dbReference>
<keyword evidence="1" id="KW-0812">Transmembrane</keyword>
<evidence type="ECO:0000313" key="3">
    <source>
        <dbReference type="Proteomes" id="UP000297521"/>
    </source>
</evidence>
<feature type="transmembrane region" description="Helical" evidence="1">
    <location>
        <begin position="20"/>
        <end position="45"/>
    </location>
</feature>
<gene>
    <name evidence="2" type="ORF">E5F87_08040</name>
</gene>
<organism evidence="2 3">
    <name type="scientific">Limosilactobacillus reuteri</name>
    <name type="common">Lactobacillus reuteri</name>
    <dbReference type="NCBI Taxonomy" id="1598"/>
    <lineage>
        <taxon>Bacteria</taxon>
        <taxon>Bacillati</taxon>
        <taxon>Bacillota</taxon>
        <taxon>Bacilli</taxon>
        <taxon>Lactobacillales</taxon>
        <taxon>Lactobacillaceae</taxon>
        <taxon>Limosilactobacillus</taxon>
    </lineage>
</organism>
<evidence type="ECO:0000313" key="2">
    <source>
        <dbReference type="EMBL" id="TGB10394.1"/>
    </source>
</evidence>
<feature type="transmembrane region" description="Helical" evidence="1">
    <location>
        <begin position="52"/>
        <end position="71"/>
    </location>
</feature>
<accession>A0AAX2ST67</accession>
<sequence length="80" mass="9046">MVFNIVEWLVEKTALFPKWLQTYIVLIAYVGLFALIPVLIALPIWVIFHGNIVLGIILAIFVSGPLMTVLLTGEESDVWY</sequence>
<comment type="caution">
    <text evidence="2">The sequence shown here is derived from an EMBL/GenBank/DDBJ whole genome shotgun (WGS) entry which is preliminary data.</text>
</comment>
<reference evidence="2" key="2">
    <citation type="submission" date="2019-04" db="EMBL/GenBank/DDBJ databases">
        <authorList>
            <person name="Bisanz J.E."/>
            <person name="Chagwedera N.D."/>
            <person name="Chawla A."/>
            <person name="Turnbaugh P.J."/>
        </authorList>
    </citation>
    <scope>NUCLEOTIDE SEQUENCE</scope>
    <source>
        <strain evidence="2">I8-5</strain>
    </source>
</reference>
<dbReference type="Proteomes" id="UP000297521">
    <property type="component" value="Unassembled WGS sequence"/>
</dbReference>
<proteinExistence type="predicted"/>
<keyword evidence="1" id="KW-1133">Transmembrane helix</keyword>
<protein>
    <submittedName>
        <fullName evidence="2">Uncharacterized protein</fullName>
    </submittedName>
</protein>
<evidence type="ECO:0000256" key="1">
    <source>
        <dbReference type="SAM" id="Phobius"/>
    </source>
</evidence>
<dbReference type="AlphaFoldDB" id="A0AAX2ST67"/>
<keyword evidence="1" id="KW-0472">Membrane</keyword>
<name>A0AAX2ST67_LIMRT</name>
<dbReference type="EMBL" id="SRKR01000014">
    <property type="protein sequence ID" value="TGB10394.1"/>
    <property type="molecule type" value="Genomic_DNA"/>
</dbReference>
<reference evidence="2" key="1">
    <citation type="journal article" date="2019" name="Cell Metab.">
        <title>Nutrient sensing in CD11c cells alters the gut microbiome to regulate food intake and body mass.</title>
        <authorList>
            <person name="Chagwedera N.D."/>
            <person name="Ang Q.Y."/>
            <person name="Bisanz J.E."/>
            <person name="Leong Y.A."/>
            <person name="Ganeshan K."/>
            <person name="Cai J."/>
            <person name="Patterson A.D."/>
            <person name="Turnbaugh P.J."/>
            <person name="Chawla A."/>
        </authorList>
    </citation>
    <scope>NUCLEOTIDE SEQUENCE</scope>
    <source>
        <strain evidence="2">I8-5</strain>
    </source>
</reference>